<dbReference type="InterPro" id="IPR004563">
    <property type="entry name" value="Apolipo_AcylTrfase"/>
</dbReference>
<dbReference type="OrthoDB" id="9811121at2"/>
<evidence type="ECO:0000313" key="11">
    <source>
        <dbReference type="Proteomes" id="UP000295063"/>
    </source>
</evidence>
<dbReference type="RefSeq" id="WP_132081534.1">
    <property type="nucleotide sequence ID" value="NZ_SLUI01000008.1"/>
</dbReference>
<feature type="transmembrane region" description="Helical" evidence="8">
    <location>
        <begin position="187"/>
        <end position="209"/>
    </location>
</feature>
<keyword evidence="5 8" id="KW-1133">Transmembrane helix</keyword>
<comment type="subcellular location">
    <subcellularLocation>
        <location evidence="1">Cell membrane</location>
        <topology evidence="1">Multi-pass membrane protein</topology>
    </subcellularLocation>
</comment>
<dbReference type="Pfam" id="PF20154">
    <property type="entry name" value="LNT_N"/>
    <property type="match status" value="1"/>
</dbReference>
<keyword evidence="10" id="KW-0449">Lipoprotein</keyword>
<dbReference type="InterPro" id="IPR036526">
    <property type="entry name" value="C-N_Hydrolase_sf"/>
</dbReference>
<organism evidence="10 11">
    <name type="scientific">Anaerospora hongkongensis</name>
    <dbReference type="NCBI Taxonomy" id="244830"/>
    <lineage>
        <taxon>Bacteria</taxon>
        <taxon>Bacillati</taxon>
        <taxon>Bacillota</taxon>
        <taxon>Negativicutes</taxon>
        <taxon>Selenomonadales</taxon>
        <taxon>Sporomusaceae</taxon>
        <taxon>Anaerospora</taxon>
    </lineage>
</organism>
<evidence type="ECO:0000256" key="4">
    <source>
        <dbReference type="ARBA" id="ARBA00022692"/>
    </source>
</evidence>
<dbReference type="GO" id="GO:0016410">
    <property type="term" value="F:N-acyltransferase activity"/>
    <property type="evidence" value="ECO:0007669"/>
    <property type="project" value="InterPro"/>
</dbReference>
<keyword evidence="7 10" id="KW-0012">Acyltransferase</keyword>
<keyword evidence="11" id="KW-1185">Reference proteome</keyword>
<feature type="transmembrane region" description="Helical" evidence="8">
    <location>
        <begin position="110"/>
        <end position="130"/>
    </location>
</feature>
<comment type="caution">
    <text evidence="10">The sequence shown here is derived from an EMBL/GenBank/DDBJ whole genome shotgun (WGS) entry which is preliminary data.</text>
</comment>
<dbReference type="Gene3D" id="3.60.110.10">
    <property type="entry name" value="Carbon-nitrogen hydrolase"/>
    <property type="match status" value="1"/>
</dbReference>
<evidence type="ECO:0000256" key="5">
    <source>
        <dbReference type="ARBA" id="ARBA00022989"/>
    </source>
</evidence>
<dbReference type="PANTHER" id="PTHR38686">
    <property type="entry name" value="APOLIPOPROTEIN N-ACYLTRANSFERASE"/>
    <property type="match status" value="1"/>
</dbReference>
<keyword evidence="6 8" id="KW-0472">Membrane</keyword>
<evidence type="ECO:0000313" key="10">
    <source>
        <dbReference type="EMBL" id="TCL36611.1"/>
    </source>
</evidence>
<dbReference type="SUPFAM" id="SSF56317">
    <property type="entry name" value="Carbon-nitrogen hydrolase"/>
    <property type="match status" value="1"/>
</dbReference>
<dbReference type="Proteomes" id="UP000295063">
    <property type="component" value="Unassembled WGS sequence"/>
</dbReference>
<accession>A0A4R1Q506</accession>
<keyword evidence="3 10" id="KW-0808">Transferase</keyword>
<evidence type="ECO:0000256" key="8">
    <source>
        <dbReference type="SAM" id="Phobius"/>
    </source>
</evidence>
<dbReference type="InterPro" id="IPR045378">
    <property type="entry name" value="LNT_N"/>
</dbReference>
<protein>
    <submittedName>
        <fullName evidence="10">Apolipoprotein N-acyltransferase</fullName>
    </submittedName>
</protein>
<proteinExistence type="predicted"/>
<dbReference type="EMBL" id="SLUI01000008">
    <property type="protein sequence ID" value="TCL36611.1"/>
    <property type="molecule type" value="Genomic_DNA"/>
</dbReference>
<evidence type="ECO:0000256" key="2">
    <source>
        <dbReference type="ARBA" id="ARBA00022475"/>
    </source>
</evidence>
<reference evidence="10 11" key="1">
    <citation type="submission" date="2019-03" db="EMBL/GenBank/DDBJ databases">
        <title>Genomic Encyclopedia of Type Strains, Phase IV (KMG-IV): sequencing the most valuable type-strain genomes for metagenomic binning, comparative biology and taxonomic classification.</title>
        <authorList>
            <person name="Goeker M."/>
        </authorList>
    </citation>
    <scope>NUCLEOTIDE SEQUENCE [LARGE SCALE GENOMIC DNA]</scope>
    <source>
        <strain evidence="10 11">DSM 15969</strain>
    </source>
</reference>
<evidence type="ECO:0000256" key="3">
    <source>
        <dbReference type="ARBA" id="ARBA00022679"/>
    </source>
</evidence>
<feature type="transmembrane region" description="Helical" evidence="8">
    <location>
        <begin position="82"/>
        <end position="103"/>
    </location>
</feature>
<dbReference type="PROSITE" id="PS50263">
    <property type="entry name" value="CN_HYDROLASE"/>
    <property type="match status" value="1"/>
</dbReference>
<sequence length="480" mass="52063">MPTLQLIKTYPVKTLLLASGLCAVSFYFSTGFYDNWLLTWLAALPVCFYALQSRPGEAVLAAFTAYFLGATNQFGYLPPLTFIGATLLSAAAFSASVLLLRSLTLVNRPIFAPFAFAAAWTSFEFIRSLVSSFGTFDSLAYTQVYNLPILQLASLTGIWGITFLLMLIPACLAVSWHNRQNKSICRLILLLSGSLLTVSLLFGLGRLYLPADGPVIKIGLAAIPATREELRSQNTETITTTLHRYSSSIDVLAAAGAQTVLLPEKIVFLTAAARETGLSILSETAARNKVTLIAGLSLQEEQLYNTALVFSPDGSVLHTYHKQHLLPAYESHYTPGKALIFPDIFTSGRAGIAICKDMDFVLPAREYSKQGAGILFVPALDFINDGWLHARIAVMRGVESNAAVARAAQWGLLTVSDSRGRLLGVTSTSTAAGETSLLREVPLGSGRSLYSLTGDWLGWLCLLITALTVLRLYCLPQRSR</sequence>
<dbReference type="GO" id="GO:0042158">
    <property type="term" value="P:lipoprotein biosynthetic process"/>
    <property type="evidence" value="ECO:0007669"/>
    <property type="project" value="InterPro"/>
</dbReference>
<name>A0A4R1Q506_9FIRM</name>
<dbReference type="PANTHER" id="PTHR38686:SF1">
    <property type="entry name" value="APOLIPOPROTEIN N-ACYLTRANSFERASE"/>
    <property type="match status" value="1"/>
</dbReference>
<dbReference type="InterPro" id="IPR003010">
    <property type="entry name" value="C-N_Hydrolase"/>
</dbReference>
<dbReference type="Pfam" id="PF00795">
    <property type="entry name" value="CN_hydrolase"/>
    <property type="match status" value="1"/>
</dbReference>
<dbReference type="AlphaFoldDB" id="A0A4R1Q506"/>
<feature type="transmembrane region" description="Helical" evidence="8">
    <location>
        <begin position="58"/>
        <end position="76"/>
    </location>
</feature>
<feature type="transmembrane region" description="Helical" evidence="8">
    <location>
        <begin position="456"/>
        <end position="474"/>
    </location>
</feature>
<keyword evidence="2" id="KW-1003">Cell membrane</keyword>
<gene>
    <name evidence="10" type="ORF">EV210_108267</name>
</gene>
<feature type="transmembrane region" description="Helical" evidence="8">
    <location>
        <begin position="150"/>
        <end position="175"/>
    </location>
</feature>
<evidence type="ECO:0000256" key="7">
    <source>
        <dbReference type="ARBA" id="ARBA00023315"/>
    </source>
</evidence>
<evidence type="ECO:0000259" key="9">
    <source>
        <dbReference type="PROSITE" id="PS50263"/>
    </source>
</evidence>
<feature type="domain" description="CN hydrolase" evidence="9">
    <location>
        <begin position="216"/>
        <end position="443"/>
    </location>
</feature>
<feature type="transmembrane region" description="Helical" evidence="8">
    <location>
        <begin position="12"/>
        <end position="29"/>
    </location>
</feature>
<dbReference type="GO" id="GO:0005886">
    <property type="term" value="C:plasma membrane"/>
    <property type="evidence" value="ECO:0007669"/>
    <property type="project" value="UniProtKB-SubCell"/>
</dbReference>
<evidence type="ECO:0000256" key="6">
    <source>
        <dbReference type="ARBA" id="ARBA00023136"/>
    </source>
</evidence>
<evidence type="ECO:0000256" key="1">
    <source>
        <dbReference type="ARBA" id="ARBA00004651"/>
    </source>
</evidence>
<keyword evidence="4 8" id="KW-0812">Transmembrane</keyword>